<feature type="active site" description="Nucleophile" evidence="4">
    <location>
        <position position="43"/>
    </location>
</feature>
<dbReference type="InterPro" id="IPR016035">
    <property type="entry name" value="Acyl_Trfase/lysoPLipase"/>
</dbReference>
<gene>
    <name evidence="6" type="ORF">AMOR_52850</name>
</gene>
<evidence type="ECO:0000259" key="5">
    <source>
        <dbReference type="PROSITE" id="PS51635"/>
    </source>
</evidence>
<name>A0ABN6MZD1_9BACT</name>
<evidence type="ECO:0000256" key="4">
    <source>
        <dbReference type="PROSITE-ProRule" id="PRU01161"/>
    </source>
</evidence>
<dbReference type="SUPFAM" id="SSF52151">
    <property type="entry name" value="FabD/lysophospholipase-like"/>
    <property type="match status" value="1"/>
</dbReference>
<dbReference type="PANTHER" id="PTHR14226:SF57">
    <property type="entry name" value="BLR7027 PROTEIN"/>
    <property type="match status" value="1"/>
</dbReference>
<evidence type="ECO:0000313" key="7">
    <source>
        <dbReference type="Proteomes" id="UP001162891"/>
    </source>
</evidence>
<proteinExistence type="predicted"/>
<protein>
    <recommendedName>
        <fullName evidence="5">PNPLA domain-containing protein</fullName>
    </recommendedName>
</protein>
<keyword evidence="2 4" id="KW-0442">Lipid degradation</keyword>
<evidence type="ECO:0000256" key="2">
    <source>
        <dbReference type="ARBA" id="ARBA00022963"/>
    </source>
</evidence>
<dbReference type="CDD" id="cd07209">
    <property type="entry name" value="Pat_hypo_Ecoli_Z1214_like"/>
    <property type="match status" value="1"/>
</dbReference>
<evidence type="ECO:0000313" key="6">
    <source>
        <dbReference type="EMBL" id="BDG06289.1"/>
    </source>
</evidence>
<feature type="domain" description="PNPLA" evidence="5">
    <location>
        <begin position="6"/>
        <end position="219"/>
    </location>
</feature>
<dbReference type="EMBL" id="AP025591">
    <property type="protein sequence ID" value="BDG06289.1"/>
    <property type="molecule type" value="Genomic_DNA"/>
</dbReference>
<dbReference type="RefSeq" id="WP_248355736.1">
    <property type="nucleotide sequence ID" value="NZ_AP025591.1"/>
</dbReference>
<comment type="caution">
    <text evidence="4">Lacks conserved residue(s) required for the propagation of feature annotation.</text>
</comment>
<keyword evidence="3 4" id="KW-0443">Lipid metabolism</keyword>
<keyword evidence="7" id="KW-1185">Reference proteome</keyword>
<evidence type="ECO:0000256" key="1">
    <source>
        <dbReference type="ARBA" id="ARBA00022801"/>
    </source>
</evidence>
<dbReference type="PROSITE" id="PS51635">
    <property type="entry name" value="PNPLA"/>
    <property type="match status" value="1"/>
</dbReference>
<dbReference type="InterPro" id="IPR002641">
    <property type="entry name" value="PNPLA_dom"/>
</dbReference>
<dbReference type="InterPro" id="IPR050301">
    <property type="entry name" value="NTE"/>
</dbReference>
<dbReference type="Proteomes" id="UP001162891">
    <property type="component" value="Chromosome"/>
</dbReference>
<organism evidence="6 7">
    <name type="scientific">Anaeromyxobacter oryzae</name>
    <dbReference type="NCBI Taxonomy" id="2918170"/>
    <lineage>
        <taxon>Bacteria</taxon>
        <taxon>Pseudomonadati</taxon>
        <taxon>Myxococcota</taxon>
        <taxon>Myxococcia</taxon>
        <taxon>Myxococcales</taxon>
        <taxon>Cystobacterineae</taxon>
        <taxon>Anaeromyxobacteraceae</taxon>
        <taxon>Anaeromyxobacter</taxon>
    </lineage>
</organism>
<feature type="active site" description="Proton acceptor" evidence="4">
    <location>
        <position position="206"/>
    </location>
</feature>
<feature type="short sequence motif" description="GXSXG" evidence="4">
    <location>
        <begin position="41"/>
        <end position="45"/>
    </location>
</feature>
<dbReference type="PANTHER" id="PTHR14226">
    <property type="entry name" value="NEUROPATHY TARGET ESTERASE/SWISS CHEESE D.MELANOGASTER"/>
    <property type="match status" value="1"/>
</dbReference>
<evidence type="ECO:0000256" key="3">
    <source>
        <dbReference type="ARBA" id="ARBA00023098"/>
    </source>
</evidence>
<keyword evidence="1 4" id="KW-0378">Hydrolase</keyword>
<dbReference type="Pfam" id="PF01734">
    <property type="entry name" value="Patatin"/>
    <property type="match status" value="1"/>
</dbReference>
<accession>A0ABN6MZD1</accession>
<dbReference type="Gene3D" id="3.40.1090.10">
    <property type="entry name" value="Cytosolic phospholipase A2 catalytic domain"/>
    <property type="match status" value="1"/>
</dbReference>
<sequence>MGHTGLVLTGGGARAAYQVGAIRALAEIVGPGALPFDVIAGISAGAINGLALATGAEDFPRSSERLRATWATLTPDRIYKTGALRLATIGSRWIRDLSAGGLIGKPGINFLLDPAPLRSMLEKEIPFGRMRRHLRSGRLRGIALSATNYHTGAGVTFFEGAPEIEPWMRSTRIGVRARITLDHVMASAAIPVFFPPVRLERTFYGDGCVRMIYPMSPAIHLGADRIVAISVRHLRNPAETARDEIVEKTDVLPLSEIAGVLLNAVFLDSLDSDVERLERVNKGLALIPHEKLGKSDLDLRPIPALVLRPSADLGKLAADEYHRFPSMLRYLLKGIGATGHAGEDLLSYLAFEPIYVQRVMDLGYQDTIGRRAEVEEFFFGDGARRAERRGRASAVS</sequence>
<reference evidence="7" key="1">
    <citation type="journal article" date="2022" name="Int. J. Syst. Evol. Microbiol.">
        <title>Anaeromyxobacter oryzae sp. nov., Anaeromyxobacter diazotrophicus sp. nov. and Anaeromyxobacter paludicola sp. nov., isolated from paddy soils.</title>
        <authorList>
            <person name="Itoh H."/>
            <person name="Xu Z."/>
            <person name="Mise K."/>
            <person name="Masuda Y."/>
            <person name="Ushijima N."/>
            <person name="Hayakawa C."/>
            <person name="Shiratori Y."/>
            <person name="Senoo K."/>
        </authorList>
    </citation>
    <scope>NUCLEOTIDE SEQUENCE [LARGE SCALE GENOMIC DNA]</scope>
    <source>
        <strain evidence="7">Red232</strain>
    </source>
</reference>